<dbReference type="PROSITE" id="PS51257">
    <property type="entry name" value="PROKAR_LIPOPROTEIN"/>
    <property type="match status" value="1"/>
</dbReference>
<evidence type="ECO:0000259" key="4">
    <source>
        <dbReference type="Pfam" id="PF26580"/>
    </source>
</evidence>
<protein>
    <recommendedName>
        <fullName evidence="4">Low molecular weight antigen MTB12-like C-terminal domain-containing protein</fullName>
    </recommendedName>
</protein>
<feature type="domain" description="Low molecular weight antigen MTB12-like C-terminal" evidence="4">
    <location>
        <begin position="65"/>
        <end position="175"/>
    </location>
</feature>
<name>A0ABW7X061_9NOCA</name>
<comment type="caution">
    <text evidence="5">The sequence shown here is derived from an EMBL/GenBank/DDBJ whole genome shotgun (WGS) entry which is preliminary data.</text>
</comment>
<feature type="chain" id="PRO_5045144926" description="Low molecular weight antigen MTB12-like C-terminal domain-containing protein" evidence="3">
    <location>
        <begin position="28"/>
        <end position="177"/>
    </location>
</feature>
<dbReference type="Proteomes" id="UP001611415">
    <property type="component" value="Unassembled WGS sequence"/>
</dbReference>
<keyword evidence="1 3" id="KW-0732">Signal</keyword>
<dbReference type="Pfam" id="PF26580">
    <property type="entry name" value="Mtb12_C"/>
    <property type="match status" value="1"/>
</dbReference>
<evidence type="ECO:0000256" key="3">
    <source>
        <dbReference type="SAM" id="SignalP"/>
    </source>
</evidence>
<feature type="signal peptide" evidence="3">
    <location>
        <begin position="1"/>
        <end position="27"/>
    </location>
</feature>
<gene>
    <name evidence="5" type="ORF">ACH49W_14040</name>
</gene>
<evidence type="ECO:0000313" key="6">
    <source>
        <dbReference type="Proteomes" id="UP001611415"/>
    </source>
</evidence>
<keyword evidence="6" id="KW-1185">Reference proteome</keyword>
<dbReference type="InterPro" id="IPR058644">
    <property type="entry name" value="Mtb12-like_C"/>
</dbReference>
<reference evidence="5 6" key="1">
    <citation type="submission" date="2024-10" db="EMBL/GenBank/DDBJ databases">
        <title>The Natural Products Discovery Center: Release of the First 8490 Sequenced Strains for Exploring Actinobacteria Biosynthetic Diversity.</title>
        <authorList>
            <person name="Kalkreuter E."/>
            <person name="Kautsar S.A."/>
            <person name="Yang D."/>
            <person name="Bader C.D."/>
            <person name="Teijaro C.N."/>
            <person name="Fluegel L."/>
            <person name="Davis C.M."/>
            <person name="Simpson J.R."/>
            <person name="Lauterbach L."/>
            <person name="Steele A.D."/>
            <person name="Gui C."/>
            <person name="Meng S."/>
            <person name="Li G."/>
            <person name="Viehrig K."/>
            <person name="Ye F."/>
            <person name="Su P."/>
            <person name="Kiefer A.F."/>
            <person name="Nichols A."/>
            <person name="Cepeda A.J."/>
            <person name="Yan W."/>
            <person name="Fan B."/>
            <person name="Jiang Y."/>
            <person name="Adhikari A."/>
            <person name="Zheng C.-J."/>
            <person name="Schuster L."/>
            <person name="Cowan T.M."/>
            <person name="Smanski M.J."/>
            <person name="Chevrette M.G."/>
            <person name="De Carvalho L.P.S."/>
            <person name="Shen B."/>
        </authorList>
    </citation>
    <scope>NUCLEOTIDE SEQUENCE [LARGE SCALE GENOMIC DNA]</scope>
    <source>
        <strain evidence="5 6">NPDC019275</strain>
    </source>
</reference>
<proteinExistence type="inferred from homology"/>
<evidence type="ECO:0000256" key="1">
    <source>
        <dbReference type="ARBA" id="ARBA00022729"/>
    </source>
</evidence>
<dbReference type="EMBL" id="JBIRYO010000007">
    <property type="protein sequence ID" value="MFI2474491.1"/>
    <property type="molecule type" value="Genomic_DNA"/>
</dbReference>
<accession>A0ABW7X061</accession>
<sequence>MLLPAKSLRISVATAAAALAVTVGLTACGSDDSSDTAATSSSVAATTSAAASTGATGGHDHAAGDAPKPEELQATLALVADPSKPTSEKTAVIVDGQKRAANIDQMNQLLAGYGQLTFAVTDVKTEGETATAQVVITSPHGSSPAMPMTWQHVDGKWKLSDATACTMLGFAQAPCTP</sequence>
<evidence type="ECO:0000256" key="2">
    <source>
        <dbReference type="ARBA" id="ARBA00093774"/>
    </source>
</evidence>
<comment type="similarity">
    <text evidence="2">Belongs to the MTB12 family.</text>
</comment>
<organism evidence="5 6">
    <name type="scientific">Nocardia xishanensis</name>
    <dbReference type="NCBI Taxonomy" id="238964"/>
    <lineage>
        <taxon>Bacteria</taxon>
        <taxon>Bacillati</taxon>
        <taxon>Actinomycetota</taxon>
        <taxon>Actinomycetes</taxon>
        <taxon>Mycobacteriales</taxon>
        <taxon>Nocardiaceae</taxon>
        <taxon>Nocardia</taxon>
    </lineage>
</organism>
<evidence type="ECO:0000313" key="5">
    <source>
        <dbReference type="EMBL" id="MFI2474491.1"/>
    </source>
</evidence>
<dbReference type="RefSeq" id="WP_357404933.1">
    <property type="nucleotide sequence ID" value="NZ_JBEYCD010000006.1"/>
</dbReference>